<reference evidence="1" key="1">
    <citation type="journal article" date="2017" name="Gigascience">
        <title>The genome draft of coconut (Cocos nucifera).</title>
        <authorList>
            <person name="Xiao Y."/>
            <person name="Xu P."/>
            <person name="Fan H."/>
            <person name="Baudouin L."/>
            <person name="Xia W."/>
            <person name="Bocs S."/>
            <person name="Xu J."/>
            <person name="Li Q."/>
            <person name="Guo A."/>
            <person name="Zhou L."/>
            <person name="Li J."/>
            <person name="Wu Y."/>
            <person name="Ma Z."/>
            <person name="Armero A."/>
            <person name="Issali A.E."/>
            <person name="Liu N."/>
            <person name="Peng M."/>
            <person name="Yang Y."/>
        </authorList>
    </citation>
    <scope>NUCLEOTIDE SEQUENCE</scope>
    <source>
        <tissue evidence="1">Spear leaf of Hainan Tall coconut</tissue>
    </source>
</reference>
<comment type="caution">
    <text evidence="1">The sequence shown here is derived from an EMBL/GenBank/DDBJ whole genome shotgun (WGS) entry which is preliminary data.</text>
</comment>
<organism evidence="1 2">
    <name type="scientific">Cocos nucifera</name>
    <name type="common">Coconut palm</name>
    <dbReference type="NCBI Taxonomy" id="13894"/>
    <lineage>
        <taxon>Eukaryota</taxon>
        <taxon>Viridiplantae</taxon>
        <taxon>Streptophyta</taxon>
        <taxon>Embryophyta</taxon>
        <taxon>Tracheophyta</taxon>
        <taxon>Spermatophyta</taxon>
        <taxon>Magnoliopsida</taxon>
        <taxon>Liliopsida</taxon>
        <taxon>Arecaceae</taxon>
        <taxon>Arecoideae</taxon>
        <taxon>Cocoseae</taxon>
        <taxon>Attaleinae</taxon>
        <taxon>Cocos</taxon>
    </lineage>
</organism>
<dbReference type="PANTHER" id="PTHR37265">
    <property type="entry name" value="OS01G0195300 PROTEIN"/>
    <property type="match status" value="1"/>
</dbReference>
<dbReference type="PANTHER" id="PTHR37265:SF5">
    <property type="entry name" value="OS01G0195300 PROTEIN"/>
    <property type="match status" value="1"/>
</dbReference>
<protein>
    <submittedName>
        <fullName evidence="1">Uncharacterized protein</fullName>
    </submittedName>
</protein>
<name>A0A8K0I4J4_COCNU</name>
<dbReference type="OrthoDB" id="694545at2759"/>
<keyword evidence="2" id="KW-1185">Reference proteome</keyword>
<reference evidence="1" key="2">
    <citation type="submission" date="2019-07" db="EMBL/GenBank/DDBJ databases">
        <authorList>
            <person name="Yang Y."/>
            <person name="Bocs S."/>
            <person name="Baudouin L."/>
        </authorList>
    </citation>
    <scope>NUCLEOTIDE SEQUENCE</scope>
    <source>
        <tissue evidence="1">Spear leaf of Hainan Tall coconut</tissue>
    </source>
</reference>
<dbReference type="AlphaFoldDB" id="A0A8K0I4J4"/>
<sequence>MEEEESRQCRKRKECDEDDQGCCLEKILAISDDEDEADDVERFKISEEAVAEMMRWLQHEIGLGGSPLPSPSQETTFAIINGNEESCGSSFSGPESTVMASIDTRGVACASCFIGGPSDRAPLFWPWPVSSVEDGGYWPEPVGTVGATAAAMEEDEEEWLARVLDEPGFDFEGLL</sequence>
<proteinExistence type="predicted"/>
<evidence type="ECO:0000313" key="2">
    <source>
        <dbReference type="Proteomes" id="UP000797356"/>
    </source>
</evidence>
<gene>
    <name evidence="1" type="ORF">COCNU_03G015200</name>
</gene>
<accession>A0A8K0I4J4</accession>
<dbReference type="Proteomes" id="UP000797356">
    <property type="component" value="Chromosome 3"/>
</dbReference>
<dbReference type="EMBL" id="CM017874">
    <property type="protein sequence ID" value="KAG1335401.1"/>
    <property type="molecule type" value="Genomic_DNA"/>
</dbReference>
<evidence type="ECO:0000313" key="1">
    <source>
        <dbReference type="EMBL" id="KAG1335401.1"/>
    </source>
</evidence>